<evidence type="ECO:0000313" key="3">
    <source>
        <dbReference type="Proteomes" id="UP000024635"/>
    </source>
</evidence>
<dbReference type="AlphaFoldDB" id="A0A016SJ87"/>
<sequence>MVPNAGPSLLSAKCGKRHNAKLTSSTEHHRPTNIVANNVATYHPARVTVLGDTRLSDNAVDFLSLGPSFAISQRIDGSTFRKVATGLHKLRDRLRLKAQRENGPHQSTHLSTRPLPLVPFPQSFYKEPKPVRDVDTKFKILLTGVLNAYTRHRRFTHSNLTREQWKGFAEIREMTKNGTIRLSVSDKGGEFVVMPQVLDREITELHLQDSTLYCRVTEKDFHNQCKRLNDVWTTIGKSCCLDERFLSRLKIDTPTCPVFYSLIKTHKLAPHDLRSMSADTYKIRPIISCVGGPADRISWFLNKIVSPILSKIPSHLPNTNHFLKQLHKARFDNGCVIESFDVASLYTNVQNGEAMQALSEMLNLYGSHLETYGLSRTRLLALIKECLSCNIFKWSGKYYSQLRGLAMGQRLAPVLAICFMSRIEAPVLTRIPIMYCRYIDDCCVITSTQSEMDECFRILNQQSQYIKLTREKPSDGWLPFLNTQISLSGGQVRVKWYRKESCKNILIHARSAHPIAMKRAVIRNMFKTAVELCTGDDERKESRKLASDIAGANGYTVFPRHNKSHTVSGNIPKQSKIPLCLPFITDTISAAVRRCIVQSQLQDDVILVNIPNNNIRSQLVRNRLYDRLCISESCIICPYGRTGDCAQTGVIYQLECLTCSETYIGETGRVLGVRIKEHLAGKRRSSLVTPLGRHKNQSHHGRDFDVKCTILAHETDTSARKTLEAFWISVRNPSMNNKNECLSITNDFMPFVPLCEL</sequence>
<dbReference type="SUPFAM" id="SSF56672">
    <property type="entry name" value="DNA/RNA polymerases"/>
    <property type="match status" value="1"/>
</dbReference>
<dbReference type="PANTHER" id="PTHR21301:SF10">
    <property type="entry name" value="REVERSE TRANSCRIPTASE DOMAIN-CONTAINING PROTEIN"/>
    <property type="match status" value="1"/>
</dbReference>
<keyword evidence="3" id="KW-1185">Reference proteome</keyword>
<dbReference type="OrthoDB" id="5831138at2759"/>
<dbReference type="STRING" id="53326.A0A016SJ87"/>
<comment type="caution">
    <text evidence="2">The sequence shown here is derived from an EMBL/GenBank/DDBJ whole genome shotgun (WGS) entry which is preliminary data.</text>
</comment>
<organism evidence="2 3">
    <name type="scientific">Ancylostoma ceylanicum</name>
    <dbReference type="NCBI Taxonomy" id="53326"/>
    <lineage>
        <taxon>Eukaryota</taxon>
        <taxon>Metazoa</taxon>
        <taxon>Ecdysozoa</taxon>
        <taxon>Nematoda</taxon>
        <taxon>Chromadorea</taxon>
        <taxon>Rhabditida</taxon>
        <taxon>Rhabditina</taxon>
        <taxon>Rhabditomorpha</taxon>
        <taxon>Strongyloidea</taxon>
        <taxon>Ancylostomatidae</taxon>
        <taxon>Ancylostomatinae</taxon>
        <taxon>Ancylostoma</taxon>
    </lineage>
</organism>
<proteinExistence type="predicted"/>
<dbReference type="PANTHER" id="PTHR21301">
    <property type="entry name" value="REVERSE TRANSCRIPTASE"/>
    <property type="match status" value="1"/>
</dbReference>
<dbReference type="CDD" id="cd10442">
    <property type="entry name" value="GIY-YIG_PLEs"/>
    <property type="match status" value="1"/>
</dbReference>
<dbReference type="Pfam" id="PF26215">
    <property type="entry name" value="HTH_animal"/>
    <property type="match status" value="1"/>
</dbReference>
<dbReference type="InterPro" id="IPR043502">
    <property type="entry name" value="DNA/RNA_pol_sf"/>
</dbReference>
<protein>
    <recommendedName>
        <fullName evidence="1">Reverse transcriptase domain-containing protein</fullName>
    </recommendedName>
</protein>
<reference evidence="3" key="1">
    <citation type="journal article" date="2015" name="Nat. Genet.">
        <title>The genome and transcriptome of the zoonotic hookworm Ancylostoma ceylanicum identify infection-specific gene families.</title>
        <authorList>
            <person name="Schwarz E.M."/>
            <person name="Hu Y."/>
            <person name="Antoshechkin I."/>
            <person name="Miller M.M."/>
            <person name="Sternberg P.W."/>
            <person name="Aroian R.V."/>
        </authorList>
    </citation>
    <scope>NUCLEOTIDE SEQUENCE</scope>
    <source>
        <strain evidence="3">HY135</strain>
    </source>
</reference>
<dbReference type="PROSITE" id="PS50878">
    <property type="entry name" value="RT_POL"/>
    <property type="match status" value="1"/>
</dbReference>
<evidence type="ECO:0000259" key="1">
    <source>
        <dbReference type="PROSITE" id="PS50878"/>
    </source>
</evidence>
<dbReference type="InterPro" id="IPR000477">
    <property type="entry name" value="RT_dom"/>
</dbReference>
<accession>A0A016SJ87</accession>
<gene>
    <name evidence="2" type="primary">Acey_s0214.g2323</name>
    <name evidence="2" type="ORF">Y032_0214g2323</name>
</gene>
<dbReference type="InterPro" id="IPR000305">
    <property type="entry name" value="GIY-YIG_endonuc"/>
</dbReference>
<dbReference type="Pfam" id="PF00078">
    <property type="entry name" value="RVT_1"/>
    <property type="match status" value="1"/>
</dbReference>
<feature type="domain" description="Reverse transcriptase" evidence="1">
    <location>
        <begin position="257"/>
        <end position="492"/>
    </location>
</feature>
<dbReference type="EMBL" id="JARK01001550">
    <property type="protein sequence ID" value="EYB90763.1"/>
    <property type="molecule type" value="Genomic_DNA"/>
</dbReference>
<dbReference type="InterPro" id="IPR058912">
    <property type="entry name" value="HTH_animal"/>
</dbReference>
<name>A0A016SJ87_9BILA</name>
<dbReference type="Proteomes" id="UP000024635">
    <property type="component" value="Unassembled WGS sequence"/>
</dbReference>
<evidence type="ECO:0000313" key="2">
    <source>
        <dbReference type="EMBL" id="EYB90763.1"/>
    </source>
</evidence>
<dbReference type="Pfam" id="PF01541">
    <property type="entry name" value="GIY-YIG"/>
    <property type="match status" value="1"/>
</dbReference>